<accession>A0ABV8UYG5</accession>
<evidence type="ECO:0000256" key="1">
    <source>
        <dbReference type="ARBA" id="ARBA00005953"/>
    </source>
</evidence>
<dbReference type="Pfam" id="PF13279">
    <property type="entry name" value="4HBT_2"/>
    <property type="match status" value="1"/>
</dbReference>
<reference evidence="4" key="1">
    <citation type="journal article" date="2019" name="Int. J. Syst. Evol. Microbiol.">
        <title>The Global Catalogue of Microorganisms (GCM) 10K type strain sequencing project: providing services to taxonomists for standard genome sequencing and annotation.</title>
        <authorList>
            <consortium name="The Broad Institute Genomics Platform"/>
            <consortium name="The Broad Institute Genome Sequencing Center for Infectious Disease"/>
            <person name="Wu L."/>
            <person name="Ma J."/>
        </authorList>
    </citation>
    <scope>NUCLEOTIDE SEQUENCE [LARGE SCALE GENOMIC DNA]</scope>
    <source>
        <strain evidence="4">CCUG 50353</strain>
    </source>
</reference>
<dbReference type="EC" id="3.1.2.-" evidence="3"/>
<dbReference type="InterPro" id="IPR029069">
    <property type="entry name" value="HotDog_dom_sf"/>
</dbReference>
<dbReference type="NCBIfam" id="TIGR00051">
    <property type="entry name" value="YbgC/FadM family acyl-CoA thioesterase"/>
    <property type="match status" value="1"/>
</dbReference>
<evidence type="ECO:0000313" key="4">
    <source>
        <dbReference type="Proteomes" id="UP001595733"/>
    </source>
</evidence>
<keyword evidence="2 3" id="KW-0378">Hydrolase</keyword>
<comment type="caution">
    <text evidence="3">The sequence shown here is derived from an EMBL/GenBank/DDBJ whole genome shotgun (WGS) entry which is preliminary data.</text>
</comment>
<gene>
    <name evidence="3" type="ORF">ACFO0S_14330</name>
</gene>
<protein>
    <submittedName>
        <fullName evidence="3">Acyl-CoA thioesterase</fullName>
        <ecNumber evidence="3">3.1.2.-</ecNumber>
    </submittedName>
</protein>
<dbReference type="GO" id="GO:0016787">
    <property type="term" value="F:hydrolase activity"/>
    <property type="evidence" value="ECO:0007669"/>
    <property type="project" value="UniProtKB-KW"/>
</dbReference>
<comment type="similarity">
    <text evidence="1">Belongs to the 4-hydroxybenzoyl-CoA thioesterase family.</text>
</comment>
<evidence type="ECO:0000256" key="2">
    <source>
        <dbReference type="ARBA" id="ARBA00022801"/>
    </source>
</evidence>
<dbReference type="Gene3D" id="3.10.129.10">
    <property type="entry name" value="Hotdog Thioesterase"/>
    <property type="match status" value="1"/>
</dbReference>
<dbReference type="SUPFAM" id="SSF54637">
    <property type="entry name" value="Thioesterase/thiol ester dehydrase-isomerase"/>
    <property type="match status" value="1"/>
</dbReference>
<dbReference type="InterPro" id="IPR050563">
    <property type="entry name" value="4-hydroxybenzoyl-CoA_TE"/>
</dbReference>
<keyword evidence="4" id="KW-1185">Reference proteome</keyword>
<dbReference type="PANTHER" id="PTHR31793">
    <property type="entry name" value="4-HYDROXYBENZOYL-COA THIOESTERASE FAMILY MEMBER"/>
    <property type="match status" value="1"/>
</dbReference>
<name>A0ABV8UYG5_9BACL</name>
<dbReference type="RefSeq" id="WP_378142778.1">
    <property type="nucleotide sequence ID" value="NZ_JBHSEF010000026.1"/>
</dbReference>
<proteinExistence type="inferred from homology"/>
<organism evidence="3 4">
    <name type="scientific">Chryseomicrobium palamuruense</name>
    <dbReference type="NCBI Taxonomy" id="682973"/>
    <lineage>
        <taxon>Bacteria</taxon>
        <taxon>Bacillati</taxon>
        <taxon>Bacillota</taxon>
        <taxon>Bacilli</taxon>
        <taxon>Bacillales</taxon>
        <taxon>Caryophanaceae</taxon>
        <taxon>Chryseomicrobium</taxon>
    </lineage>
</organism>
<dbReference type="EMBL" id="JBHSEF010000026">
    <property type="protein sequence ID" value="MFC4356234.1"/>
    <property type="molecule type" value="Genomic_DNA"/>
</dbReference>
<sequence length="140" mass="16048">MMKSIKSVEVRYAETDQMGVVYHANYLVWLEMGRTQLIKDLGFDYAGLEQKGYLSPVLDVSIQYKQSVRYGETVTVKTWIDSYSRLKTIYGYEVIKEDGSVAATAKTIHTLVHKETFRPVSLQKVDVEWHEAYAKACVNV</sequence>
<dbReference type="Proteomes" id="UP001595733">
    <property type="component" value="Unassembled WGS sequence"/>
</dbReference>
<dbReference type="CDD" id="cd00586">
    <property type="entry name" value="4HBT"/>
    <property type="match status" value="1"/>
</dbReference>
<dbReference type="PIRSF" id="PIRSF003230">
    <property type="entry name" value="YbgC"/>
    <property type="match status" value="1"/>
</dbReference>
<dbReference type="PANTHER" id="PTHR31793:SF27">
    <property type="entry name" value="NOVEL THIOESTERASE SUPERFAMILY DOMAIN AND SAPOSIN A-TYPE DOMAIN CONTAINING PROTEIN (0610012H03RIK)"/>
    <property type="match status" value="1"/>
</dbReference>
<dbReference type="InterPro" id="IPR006684">
    <property type="entry name" value="YbgC/YbaW"/>
</dbReference>
<evidence type="ECO:0000313" key="3">
    <source>
        <dbReference type="EMBL" id="MFC4356234.1"/>
    </source>
</evidence>